<protein>
    <submittedName>
        <fullName evidence="2">Uncharacterized protein</fullName>
    </submittedName>
</protein>
<reference evidence="2 3" key="1">
    <citation type="submission" date="2016-10" db="EMBL/GenBank/DDBJ databases">
        <title>Paenibacillus species isolates.</title>
        <authorList>
            <person name="Beno S.M."/>
        </authorList>
    </citation>
    <scope>NUCLEOTIDE SEQUENCE [LARGE SCALE GENOMIC DNA]</scope>
    <source>
        <strain evidence="2 3">FSL H7-0710</strain>
    </source>
</reference>
<dbReference type="RefSeq" id="WP_076119301.1">
    <property type="nucleotide sequence ID" value="NZ_MPTC01000008.1"/>
</dbReference>
<evidence type="ECO:0000313" key="3">
    <source>
        <dbReference type="Proteomes" id="UP000187439"/>
    </source>
</evidence>
<comment type="caution">
    <text evidence="2">The sequence shown here is derived from an EMBL/GenBank/DDBJ whole genome shotgun (WGS) entry which is preliminary data.</text>
</comment>
<dbReference type="OrthoDB" id="1692525at2"/>
<feature type="transmembrane region" description="Helical" evidence="1">
    <location>
        <begin position="28"/>
        <end position="48"/>
    </location>
</feature>
<evidence type="ECO:0000256" key="1">
    <source>
        <dbReference type="SAM" id="Phobius"/>
    </source>
</evidence>
<dbReference type="Proteomes" id="UP000187439">
    <property type="component" value="Unassembled WGS sequence"/>
</dbReference>
<dbReference type="EMBL" id="MPTC01000008">
    <property type="protein sequence ID" value="OMD41138.1"/>
    <property type="molecule type" value="Genomic_DNA"/>
</dbReference>
<proteinExistence type="predicted"/>
<keyword evidence="1" id="KW-0472">Membrane</keyword>
<keyword evidence="1" id="KW-0812">Transmembrane</keyword>
<sequence length="454" mass="51307">MMDESWYLTPAEVKKEEWARAKCDKYDYMIAAFCGAAAGLIDVLFVGAPGMSKLGKITDEAADELVKKAAKLAGWKPRPENKNNIASAIGFFERNYGVNYDQKNTSEVNDLFKMAPKNHHYKSLSHSPDPIGLFFSILDQFMNTSSFLSDGKLIRIDTTDLKSPLKGGNFIAKIFSGFCNWLGHIMSDMAGSSGNRGLGSLGRGTGVSIPFMELFQLCDFGEFQIGKDRQTLAVVMTRVFQEGYDLRFGAAMAIPVLIEELMIRAIWVIRQRFYEKKDWSECIPTKQHADLRIMLIVGNGVLCLIDGTDAAVHGLIKGGNVMTFILHLNYVAWARLIMLVLRELRIRLGPVISELLSKFEEEILYHVTPRERKVIQQFYERIQQLDVSLEILLREFTLQIEKEYQLISHEIVETFSSENSSIIQAEHSITLAKLCGVNDSKIIKSNKDLDDFFI</sequence>
<organism evidence="2 3">
    <name type="scientific">Paenibacillus odorifer</name>
    <dbReference type="NCBI Taxonomy" id="189426"/>
    <lineage>
        <taxon>Bacteria</taxon>
        <taxon>Bacillati</taxon>
        <taxon>Bacillota</taxon>
        <taxon>Bacilli</taxon>
        <taxon>Bacillales</taxon>
        <taxon>Paenibacillaceae</taxon>
        <taxon>Paenibacillus</taxon>
    </lineage>
</organism>
<name>A0A1R0Y1E4_9BACL</name>
<dbReference type="AlphaFoldDB" id="A0A1R0Y1E4"/>
<evidence type="ECO:0000313" key="2">
    <source>
        <dbReference type="EMBL" id="OMD41138.1"/>
    </source>
</evidence>
<keyword evidence="1" id="KW-1133">Transmembrane helix</keyword>
<accession>A0A1R0Y1E4</accession>
<gene>
    <name evidence="2" type="ORF">BSK52_11960</name>
</gene>